<dbReference type="Pfam" id="PF04717">
    <property type="entry name" value="Phage_base_V"/>
    <property type="match status" value="1"/>
</dbReference>
<organism evidence="2 3">
    <name type="scientific">Chryseobacterium paridis</name>
    <dbReference type="NCBI Taxonomy" id="2800328"/>
    <lineage>
        <taxon>Bacteria</taxon>
        <taxon>Pseudomonadati</taxon>
        <taxon>Bacteroidota</taxon>
        <taxon>Flavobacteriia</taxon>
        <taxon>Flavobacteriales</taxon>
        <taxon>Weeksellaceae</taxon>
        <taxon>Chryseobacterium group</taxon>
        <taxon>Chryseobacterium</taxon>
    </lineage>
</organism>
<reference evidence="3" key="1">
    <citation type="submission" date="2021-01" db="EMBL/GenBank/DDBJ databases">
        <title>Genome public.</title>
        <authorList>
            <person name="Liu C."/>
            <person name="Sun Q."/>
        </authorList>
    </citation>
    <scope>NUCLEOTIDE SEQUENCE [LARGE SCALE GENOMIC DNA]</scope>
    <source>
        <strain evidence="3">YIM B02567</strain>
    </source>
</reference>
<dbReference type="SUPFAM" id="SSF69255">
    <property type="entry name" value="gp5 N-terminal domain-like"/>
    <property type="match status" value="1"/>
</dbReference>
<comment type="caution">
    <text evidence="2">The sequence shown here is derived from an EMBL/GenBank/DDBJ whole genome shotgun (WGS) entry which is preliminary data.</text>
</comment>
<evidence type="ECO:0000313" key="2">
    <source>
        <dbReference type="EMBL" id="MBK1897034.1"/>
    </source>
</evidence>
<dbReference type="SUPFAM" id="SSF69279">
    <property type="entry name" value="Phage tail proteins"/>
    <property type="match status" value="1"/>
</dbReference>
<evidence type="ECO:0000259" key="1">
    <source>
        <dbReference type="Pfam" id="PF04717"/>
    </source>
</evidence>
<dbReference type="Proteomes" id="UP000628669">
    <property type="component" value="Unassembled WGS sequence"/>
</dbReference>
<proteinExistence type="predicted"/>
<name>A0ABS1FXV2_9FLAO</name>
<gene>
    <name evidence="2" type="ORF">JHL15_14810</name>
</gene>
<sequence>MNNQASNSEKILENHISGINRVVKLDIVIEGKAIDHFKHFSLQQSARRHHDFELILAHDSLGEIENHNLEEAQKFLGKRITVVFKYKDAENESPERTFVGLITNVAFSQEKMSLGNIVLKGKSPTILMDSAPHTQSFGGNQPVNTSIIGERIIKETLGTGKFDYRIDAQNKSYINYSSQYNETHYNYLTRIAEAYGEQFYYDGEILHFGKLPSSERSIELVYGSNVNDVQIELKAIHTKPEFFGYNSSNHAKMIGSDKVIKHLGDLPSKAYELNEDIFTVRSLTPTPVNANMFMDVEDSQNSARGSKAVEVFAVSGNTTVPFLYIGCVADINMRKPDSNETSYFTKLMITEVSHNVDARGYYTGSFEAIAEGTGFMPRPDFVQPKAEPQIATVISNIDPLNQGRIQVRFDWQIDDTTHFIRMMSPDAGGTDAVGKNRGFVAIPEIGDQVMVGFEYHNPDFPFAMGGMFHGGIALGGGLENHLKSIQTRSGIKILMNDTEKSVTIEDPSGNTYFMDGQGNINVTAPNKIIMNATDIQLNAYNNLELNVSNNVIINAMSKFFVFTPYMKQVVTGFMGLFSGKALFSSKNTLNIEASEAKLHGTERTLVHSDKQAIINSKGTAEMYGESGNQLGNTAKKAVASATETIAIAMVYFRPHSAWNGEFGFDWIREKDNGLTTEPAYADIIEGGYKDGATDLTGGPTGTAYPQLKTKYSIIPISRKPLPAGAPTPAVPPSVEYLVPYLTIFSKDFVNSLPASIVNKPKYEAKLKVLVEIEEDVDKLEFDLSTINKPTETFITIDKTKLQDKAKTSGLVNSASATIKVTCLKDLNSDKEIKIYAYPKGSMAKTPAEQLVERKLVGKINVLRNDATARKNQNFVLVPVRTKIDAVRGIKTGAFSPGEKKRLQEGLYQCLITSELKTGPILDLTGDAKFRIITDAHGNKTYGDFIYQNTSGNVYNTDGNIFEDKAGIFDYVKNKFIATNPTFAGYYTMFSFNENTYDSFYDPTSGSAAAVPGQVQDIKIKNVILFNGIQGAARGNDTISHEGLHGLGLHHTHKDGTPIADADRQFVYANGNNNPTNSTDNIMSYGQKVKKSTWKWQWDIAKGNV</sequence>
<dbReference type="InterPro" id="IPR006531">
    <property type="entry name" value="Gp5/Vgr_OB"/>
</dbReference>
<dbReference type="RefSeq" id="WP_200246954.1">
    <property type="nucleotide sequence ID" value="NZ_JAENHK010000010.1"/>
</dbReference>
<keyword evidence="3" id="KW-1185">Reference proteome</keyword>
<dbReference type="EMBL" id="JAENHK010000010">
    <property type="protein sequence ID" value="MBK1897034.1"/>
    <property type="molecule type" value="Genomic_DNA"/>
</dbReference>
<protein>
    <recommendedName>
        <fullName evidence="1">Gp5/Type VI secretion system Vgr protein OB-fold domain-containing protein</fullName>
    </recommendedName>
</protein>
<accession>A0ABS1FXV2</accession>
<evidence type="ECO:0000313" key="3">
    <source>
        <dbReference type="Proteomes" id="UP000628669"/>
    </source>
</evidence>
<feature type="domain" description="Gp5/Type VI secretion system Vgr protein OB-fold" evidence="1">
    <location>
        <begin position="390"/>
        <end position="468"/>
    </location>
</feature>
<dbReference type="Gene3D" id="2.40.50.230">
    <property type="entry name" value="Gp5 N-terminal domain"/>
    <property type="match status" value="1"/>
</dbReference>
<dbReference type="InterPro" id="IPR037026">
    <property type="entry name" value="Vgr_OB-fold_dom_sf"/>
</dbReference>